<protein>
    <submittedName>
        <fullName evidence="1">Uncharacterized protein</fullName>
    </submittedName>
</protein>
<proteinExistence type="predicted"/>
<dbReference type="OrthoDB" id="2104739at2759"/>
<name>A0A2H4SQL6_CORMI</name>
<gene>
    <name evidence="1" type="ORF">A9K55_002061</name>
</gene>
<dbReference type="EMBL" id="CP023326">
    <property type="protein sequence ID" value="ATY65388.1"/>
    <property type="molecule type" value="Genomic_DNA"/>
</dbReference>
<accession>A0A2H4SQL6</accession>
<reference evidence="1 2" key="1">
    <citation type="journal article" date="2017" name="BMC Genomics">
        <title>Chromosome level assembly and secondary metabolite potential of the parasitic fungus Cordyceps militaris.</title>
        <authorList>
            <person name="Kramer G.J."/>
            <person name="Nodwell J.R."/>
        </authorList>
    </citation>
    <scope>NUCLEOTIDE SEQUENCE [LARGE SCALE GENOMIC DNA]</scope>
    <source>
        <strain evidence="1 2">ATCC 34164</strain>
    </source>
</reference>
<sequence>MAVPHHRHQASLESIFRVSSSPPLEAAQRNQAHGRFQEILDHYEGTVPPNRQYKRPTLLRLTYHYTSEGKSKDNVLRAFFDAIGLSIDENTSVDFSDKETEERISVKLIGFADFLIDNFFLPLHCAIAHILHLSAAGAHIDRILEDTAGSGVHADGSTALGSMVQLRLDGWLDGWWDGREG</sequence>
<dbReference type="AlphaFoldDB" id="A0A2H4SQL6"/>
<organism evidence="1 2">
    <name type="scientific">Cordyceps militaris</name>
    <name type="common">Caterpillar fungus</name>
    <name type="synonym">Clavaria militaris</name>
    <dbReference type="NCBI Taxonomy" id="73501"/>
    <lineage>
        <taxon>Eukaryota</taxon>
        <taxon>Fungi</taxon>
        <taxon>Dikarya</taxon>
        <taxon>Ascomycota</taxon>
        <taxon>Pezizomycotina</taxon>
        <taxon>Sordariomycetes</taxon>
        <taxon>Hypocreomycetidae</taxon>
        <taxon>Hypocreales</taxon>
        <taxon>Cordycipitaceae</taxon>
        <taxon>Cordyceps</taxon>
    </lineage>
</organism>
<dbReference type="VEuPathDB" id="FungiDB:CCM_08508"/>
<evidence type="ECO:0000313" key="1">
    <source>
        <dbReference type="EMBL" id="ATY65388.1"/>
    </source>
</evidence>
<dbReference type="VEuPathDB" id="FungiDB:A9K55_002061"/>
<dbReference type="Proteomes" id="UP000323067">
    <property type="component" value="Chromosome iii"/>
</dbReference>
<evidence type="ECO:0000313" key="2">
    <source>
        <dbReference type="Proteomes" id="UP000323067"/>
    </source>
</evidence>